<evidence type="ECO:0000313" key="1">
    <source>
        <dbReference type="EMBL" id="PYI12165.1"/>
    </source>
</evidence>
<keyword evidence="2" id="KW-1185">Reference proteome</keyword>
<evidence type="ECO:0000313" key="2">
    <source>
        <dbReference type="Proteomes" id="UP000248423"/>
    </source>
</evidence>
<sequence>MDGVLPGLPFAVFCYSSAGCPSSFTEPGRVMRFPYTLTPHLCLGRHSAIQSLVRLPFSFFFAGESMHLWRGGGVGVQSHAGRDGL</sequence>
<dbReference type="Proteomes" id="UP000248423">
    <property type="component" value="Unassembled WGS sequence"/>
</dbReference>
<dbReference type="VEuPathDB" id="FungiDB:BO78DRAFT_69808"/>
<accession>A0A319EV45</accession>
<dbReference type="EMBL" id="KZ826316">
    <property type="protein sequence ID" value="PYI12165.1"/>
    <property type="molecule type" value="Genomic_DNA"/>
</dbReference>
<name>A0A319EV45_ASPSB</name>
<proteinExistence type="predicted"/>
<dbReference type="OrthoDB" id="10317971at2759"/>
<organism evidence="1 2">
    <name type="scientific">Aspergillus sclerotiicarbonarius (strain CBS 121057 / IBT 28362)</name>
    <dbReference type="NCBI Taxonomy" id="1448318"/>
    <lineage>
        <taxon>Eukaryota</taxon>
        <taxon>Fungi</taxon>
        <taxon>Dikarya</taxon>
        <taxon>Ascomycota</taxon>
        <taxon>Pezizomycotina</taxon>
        <taxon>Eurotiomycetes</taxon>
        <taxon>Eurotiomycetidae</taxon>
        <taxon>Eurotiales</taxon>
        <taxon>Aspergillaceae</taxon>
        <taxon>Aspergillus</taxon>
        <taxon>Aspergillus subgen. Circumdati</taxon>
    </lineage>
</organism>
<reference evidence="1 2" key="1">
    <citation type="submission" date="2018-02" db="EMBL/GenBank/DDBJ databases">
        <title>The genomes of Aspergillus section Nigri reveals drivers in fungal speciation.</title>
        <authorList>
            <consortium name="DOE Joint Genome Institute"/>
            <person name="Vesth T.C."/>
            <person name="Nybo J."/>
            <person name="Theobald S."/>
            <person name="Brandl J."/>
            <person name="Frisvad J.C."/>
            <person name="Nielsen K.F."/>
            <person name="Lyhne E.K."/>
            <person name="Kogle M.E."/>
            <person name="Kuo A."/>
            <person name="Riley R."/>
            <person name="Clum A."/>
            <person name="Nolan M."/>
            <person name="Lipzen A."/>
            <person name="Salamov A."/>
            <person name="Henrissat B."/>
            <person name="Wiebenga A."/>
            <person name="De vries R.P."/>
            <person name="Grigoriev I.V."/>
            <person name="Mortensen U.H."/>
            <person name="Andersen M.R."/>
            <person name="Baker S.E."/>
        </authorList>
    </citation>
    <scope>NUCLEOTIDE SEQUENCE [LARGE SCALE GENOMIC DNA]</scope>
    <source>
        <strain evidence="1 2">CBS 121057</strain>
    </source>
</reference>
<dbReference type="AlphaFoldDB" id="A0A319EV45"/>
<protein>
    <submittedName>
        <fullName evidence="1">Uncharacterized protein</fullName>
    </submittedName>
</protein>
<gene>
    <name evidence="1" type="ORF">BO78DRAFT_69808</name>
</gene>